<feature type="transmembrane region" description="Helical" evidence="2">
    <location>
        <begin position="263"/>
        <end position="285"/>
    </location>
</feature>
<feature type="transmembrane region" description="Helical" evidence="2">
    <location>
        <begin position="110"/>
        <end position="133"/>
    </location>
</feature>
<protein>
    <submittedName>
        <fullName evidence="3">MFS transporter</fullName>
    </submittedName>
</protein>
<gene>
    <name evidence="3" type="ORF">ACFQ5M_09660</name>
</gene>
<dbReference type="InterPro" id="IPR001927">
    <property type="entry name" value="Na/Gal_symport"/>
</dbReference>
<comment type="caution">
    <text evidence="3">The sequence shown here is derived from an EMBL/GenBank/DDBJ whole genome shotgun (WGS) entry which is preliminary data.</text>
</comment>
<evidence type="ECO:0000313" key="4">
    <source>
        <dbReference type="Proteomes" id="UP001597267"/>
    </source>
</evidence>
<dbReference type="RefSeq" id="WP_125712290.1">
    <property type="nucleotide sequence ID" value="NZ_JBHTOP010000026.1"/>
</dbReference>
<dbReference type="PANTHER" id="PTHR11328:SF24">
    <property type="entry name" value="MAJOR FACILITATOR SUPERFAMILY (MFS) PROFILE DOMAIN-CONTAINING PROTEIN"/>
    <property type="match status" value="1"/>
</dbReference>
<dbReference type="InterPro" id="IPR039672">
    <property type="entry name" value="MFS_2"/>
</dbReference>
<evidence type="ECO:0000256" key="2">
    <source>
        <dbReference type="SAM" id="Phobius"/>
    </source>
</evidence>
<feature type="transmembrane region" description="Helical" evidence="2">
    <location>
        <begin position="369"/>
        <end position="389"/>
    </location>
</feature>
<dbReference type="NCBIfam" id="TIGR00792">
    <property type="entry name" value="gph"/>
    <property type="match status" value="1"/>
</dbReference>
<evidence type="ECO:0000256" key="1">
    <source>
        <dbReference type="ARBA" id="ARBA00022597"/>
    </source>
</evidence>
<evidence type="ECO:0000313" key="3">
    <source>
        <dbReference type="EMBL" id="MFD1672363.1"/>
    </source>
</evidence>
<keyword evidence="1" id="KW-0813">Transport</keyword>
<keyword evidence="2" id="KW-0472">Membrane</keyword>
<keyword evidence="2" id="KW-1133">Transmembrane helix</keyword>
<feature type="transmembrane region" description="Helical" evidence="2">
    <location>
        <begin position="224"/>
        <end position="243"/>
    </location>
</feature>
<feature type="transmembrane region" description="Helical" evidence="2">
    <location>
        <begin position="409"/>
        <end position="427"/>
    </location>
</feature>
<keyword evidence="4" id="KW-1185">Reference proteome</keyword>
<dbReference type="PANTHER" id="PTHR11328">
    <property type="entry name" value="MAJOR FACILITATOR SUPERFAMILY DOMAIN-CONTAINING PROTEIN"/>
    <property type="match status" value="1"/>
</dbReference>
<sequence length="441" mass="49088">MNGAWQTSLKERLSYGLSDGADNLVFQVMTTYLLYFYTDIYGLSAAEVGTLFLIARFADVIESVIIGVMIDHTHSKYGHSRPFFLWYALPYVIVAVLTFVVPPFDHQGKLVWAYATYLLLGFFYSTVNLPITSILPSLTNNSREITLLGVIRQFFGQTSQIIVAIFTLPLIALLGGSDQQRGFLLTIIVFATISLILILNTFVHVRERIKMPPATSFKRTFKMISHNKPWLILSGIIFLYWVTTSMKNQTTIYYFKYNLNAENLVPIVNTFTAAALIGIVAIPFVTRKFSNKQAMMTGLIIASAGQILIAFGSEFFHNLPLIFTGTFINTVGSGMVIALVSIMISDTIKYSQQKFNVEASGLLASTDDFGVNLGLGIGGLITAGLLSQTGYVANHSQNHATLNMIVMNYAWIPLLAYILMIILLALYDQKVIYSYTKQHAD</sequence>
<dbReference type="Proteomes" id="UP001597267">
    <property type="component" value="Unassembled WGS sequence"/>
</dbReference>
<feature type="transmembrane region" description="Helical" evidence="2">
    <location>
        <begin position="83"/>
        <end position="104"/>
    </location>
</feature>
<reference evidence="4" key="1">
    <citation type="journal article" date="2019" name="Int. J. Syst. Evol. Microbiol.">
        <title>The Global Catalogue of Microorganisms (GCM) 10K type strain sequencing project: providing services to taxonomists for standard genome sequencing and annotation.</title>
        <authorList>
            <consortium name="The Broad Institute Genomics Platform"/>
            <consortium name="The Broad Institute Genome Sequencing Center for Infectious Disease"/>
            <person name="Wu L."/>
            <person name="Ma J."/>
        </authorList>
    </citation>
    <scope>NUCLEOTIDE SEQUENCE [LARGE SCALE GENOMIC DNA]</scope>
    <source>
        <strain evidence="4">CCM 8896</strain>
    </source>
</reference>
<dbReference type="Gene3D" id="1.20.1250.20">
    <property type="entry name" value="MFS general substrate transporter like domains"/>
    <property type="match status" value="2"/>
</dbReference>
<dbReference type="InterPro" id="IPR036259">
    <property type="entry name" value="MFS_trans_sf"/>
</dbReference>
<keyword evidence="2" id="KW-0812">Transmembrane</keyword>
<dbReference type="SUPFAM" id="SSF103473">
    <property type="entry name" value="MFS general substrate transporter"/>
    <property type="match status" value="1"/>
</dbReference>
<feature type="transmembrane region" description="Helical" evidence="2">
    <location>
        <begin position="297"/>
        <end position="316"/>
    </location>
</feature>
<dbReference type="EMBL" id="JBHTOP010000026">
    <property type="protein sequence ID" value="MFD1672363.1"/>
    <property type="molecule type" value="Genomic_DNA"/>
</dbReference>
<accession>A0ABW4J9Q1</accession>
<name>A0ABW4J9Q1_9LACO</name>
<feature type="transmembrane region" description="Helical" evidence="2">
    <location>
        <begin position="154"/>
        <end position="176"/>
    </location>
</feature>
<feature type="transmembrane region" description="Helical" evidence="2">
    <location>
        <begin position="322"/>
        <end position="348"/>
    </location>
</feature>
<feature type="transmembrane region" description="Helical" evidence="2">
    <location>
        <begin position="182"/>
        <end position="203"/>
    </location>
</feature>
<proteinExistence type="predicted"/>
<dbReference type="CDD" id="cd17332">
    <property type="entry name" value="MFS_MelB_like"/>
    <property type="match status" value="1"/>
</dbReference>
<keyword evidence="1" id="KW-0762">Sugar transport</keyword>
<organism evidence="3 4">
    <name type="scientific">Agrilactobacillus yilanensis</name>
    <dbReference type="NCBI Taxonomy" id="2485997"/>
    <lineage>
        <taxon>Bacteria</taxon>
        <taxon>Bacillati</taxon>
        <taxon>Bacillota</taxon>
        <taxon>Bacilli</taxon>
        <taxon>Lactobacillales</taxon>
        <taxon>Lactobacillaceae</taxon>
        <taxon>Agrilactobacillus</taxon>
    </lineage>
</organism>
<dbReference type="Pfam" id="PF13347">
    <property type="entry name" value="MFS_2"/>
    <property type="match status" value="1"/>
</dbReference>